<evidence type="ECO:0000313" key="16">
    <source>
        <dbReference type="Proteomes" id="UP000663827"/>
    </source>
</evidence>
<dbReference type="PANTHER" id="PTHR11709">
    <property type="entry name" value="MULTI-COPPER OXIDASE"/>
    <property type="match status" value="1"/>
</dbReference>
<dbReference type="AlphaFoldDB" id="A0A8H3E9I0"/>
<dbReference type="Gene3D" id="2.60.40.420">
    <property type="entry name" value="Cupredoxins - blue copper proteins"/>
    <property type="match status" value="3"/>
</dbReference>
<keyword evidence="5" id="KW-0732">Signal</keyword>
<name>A0A8H3E9I0_9AGAM</name>
<dbReference type="PANTHER" id="PTHR11709:SF511">
    <property type="entry name" value="LACCASE"/>
    <property type="match status" value="1"/>
</dbReference>
<feature type="domain" description="Plastocyanin-like" evidence="13">
    <location>
        <begin position="486"/>
        <end position="554"/>
    </location>
</feature>
<dbReference type="InterPro" id="IPR001117">
    <property type="entry name" value="Cu-oxidase_2nd"/>
</dbReference>
<evidence type="ECO:0000256" key="9">
    <source>
        <dbReference type="ARBA" id="ARBA00023180"/>
    </source>
</evidence>
<dbReference type="GO" id="GO:0005507">
    <property type="term" value="F:copper ion binding"/>
    <property type="evidence" value="ECO:0007669"/>
    <property type="project" value="InterPro"/>
</dbReference>
<dbReference type="InterPro" id="IPR033138">
    <property type="entry name" value="Cu_oxidase_CS"/>
</dbReference>
<evidence type="ECO:0000256" key="1">
    <source>
        <dbReference type="ARBA" id="ARBA00002075"/>
    </source>
</evidence>
<dbReference type="Pfam" id="PF00394">
    <property type="entry name" value="Cu-oxidase"/>
    <property type="match status" value="1"/>
</dbReference>
<feature type="domain" description="Plastocyanin-like" evidence="10">
    <location>
        <begin position="567"/>
        <end position="713"/>
    </location>
</feature>
<dbReference type="SUPFAM" id="SSF54637">
    <property type="entry name" value="Thioesterase/thiol ester dehydrase-isomerase"/>
    <property type="match status" value="2"/>
</dbReference>
<protein>
    <submittedName>
        <fullName evidence="15">Uncharacterized protein</fullName>
    </submittedName>
</protein>
<feature type="domain" description="Peroxisomal multifunctional enzyme type 2-like N-terminal" evidence="14">
    <location>
        <begin position="21"/>
        <end position="140"/>
    </location>
</feature>
<dbReference type="InterPro" id="IPR002539">
    <property type="entry name" value="MaoC-like_dom"/>
</dbReference>
<evidence type="ECO:0000256" key="6">
    <source>
        <dbReference type="ARBA" id="ARBA00023002"/>
    </source>
</evidence>
<reference evidence="15" key="1">
    <citation type="submission" date="2021-01" db="EMBL/GenBank/DDBJ databases">
        <authorList>
            <person name="Kaushik A."/>
        </authorList>
    </citation>
    <scope>NUCLEOTIDE SEQUENCE</scope>
    <source>
        <strain evidence="15">AG5</strain>
    </source>
</reference>
<dbReference type="CDD" id="cd13903">
    <property type="entry name" value="CuRO_3_Tv-LCC_like"/>
    <property type="match status" value="1"/>
</dbReference>
<dbReference type="Pfam" id="PF07731">
    <property type="entry name" value="Cu-oxidase_2"/>
    <property type="match status" value="1"/>
</dbReference>
<feature type="domain" description="Plastocyanin-like" evidence="12">
    <location>
        <begin position="852"/>
        <end position="975"/>
    </location>
</feature>
<evidence type="ECO:0000259" key="11">
    <source>
        <dbReference type="Pfam" id="PF01575"/>
    </source>
</evidence>
<dbReference type="Pfam" id="PF07732">
    <property type="entry name" value="Cu-oxidase_3"/>
    <property type="match status" value="1"/>
</dbReference>
<evidence type="ECO:0000256" key="4">
    <source>
        <dbReference type="ARBA" id="ARBA00022723"/>
    </source>
</evidence>
<comment type="similarity">
    <text evidence="2">Belongs to the multicopper oxidase family.</text>
</comment>
<dbReference type="InterPro" id="IPR011707">
    <property type="entry name" value="Cu-oxidase-like_N"/>
</dbReference>
<comment type="function">
    <text evidence="1">Lignin degradation and detoxification of lignin-derived products.</text>
</comment>
<dbReference type="Pfam" id="PF01575">
    <property type="entry name" value="MaoC_dehydratas"/>
    <property type="match status" value="1"/>
</dbReference>
<accession>A0A8H3E9I0</accession>
<organism evidence="15 16">
    <name type="scientific">Rhizoctonia solani</name>
    <dbReference type="NCBI Taxonomy" id="456999"/>
    <lineage>
        <taxon>Eukaryota</taxon>
        <taxon>Fungi</taxon>
        <taxon>Dikarya</taxon>
        <taxon>Basidiomycota</taxon>
        <taxon>Agaricomycotina</taxon>
        <taxon>Agaricomycetes</taxon>
        <taxon>Cantharellales</taxon>
        <taxon>Ceratobasidiaceae</taxon>
        <taxon>Rhizoctonia</taxon>
    </lineage>
</organism>
<evidence type="ECO:0000259" key="13">
    <source>
        <dbReference type="Pfam" id="PF07732"/>
    </source>
</evidence>
<dbReference type="InterPro" id="IPR011706">
    <property type="entry name" value="Cu-oxidase_C"/>
</dbReference>
<proteinExistence type="inferred from homology"/>
<evidence type="ECO:0000256" key="2">
    <source>
        <dbReference type="ARBA" id="ARBA00010609"/>
    </source>
</evidence>
<keyword evidence="6" id="KW-0560">Oxidoreductase</keyword>
<dbReference type="Pfam" id="PF22622">
    <property type="entry name" value="MFE-2_hydrat-2_N"/>
    <property type="match status" value="1"/>
</dbReference>
<keyword evidence="8" id="KW-1015">Disulfide bond</keyword>
<feature type="domain" description="MaoC-like" evidence="11">
    <location>
        <begin position="178"/>
        <end position="272"/>
    </location>
</feature>
<evidence type="ECO:0000313" key="15">
    <source>
        <dbReference type="EMBL" id="CAE7217599.1"/>
    </source>
</evidence>
<dbReference type="InterPro" id="IPR054357">
    <property type="entry name" value="MFE-2_N"/>
</dbReference>
<dbReference type="GO" id="GO:0016491">
    <property type="term" value="F:oxidoreductase activity"/>
    <property type="evidence" value="ECO:0007669"/>
    <property type="project" value="UniProtKB-KW"/>
</dbReference>
<comment type="subunit">
    <text evidence="3">Homodimer.</text>
</comment>
<evidence type="ECO:0000256" key="3">
    <source>
        <dbReference type="ARBA" id="ARBA00011738"/>
    </source>
</evidence>
<evidence type="ECO:0000259" key="14">
    <source>
        <dbReference type="Pfam" id="PF22622"/>
    </source>
</evidence>
<sequence>MSQIDLAKAVGYESKPTPVAWTKRDMLLYALGIGAKADELEYVYELDKNFKAFPTYPVVLMLKGAESDVNDFSKAVGGDRAPGLPKFDPNRAIHGGMSIETLRPLPVESGPGWTLTKKIIGVTENKSGIIVDAELVLLDPKGTPHARLVTSGFNVGAKATGDRFSKIIGKGPQGKQPPKDKKPDYVVTESTNKEQAVLYRLSGDYNPLHIDPSIGQRTGFGGVILHGLSSYGFAARAVLKSVPGELKAFGVRFTSPVRPGDALETSIWEVGPGPNGTTELAFVQKNLTSGKDRSDGIAGWLGPFGSENDALKLDAPQNNYSSAHCPQYTDNPWTGCPRFWGCVRAQGWPTEQALKCFGVDCILYCKRVTKNNGSYYTNCIGYPPALACISLESLNTIFPFPFPFSMARSTAALFTLSFFASVYARVVDYKLDIANGVVAPDGVTRNAVLGDQRSLPWPINHCEQGGYARLLCGTSFPIQLCDGVRLSFHWHGLFQHRTAEEDGPAFVTQCPIPPQESYTYTMPLGEQTGTYWYHSHLSSQYVDGLRGPLVIYPHDPYKNYYDVDDEHTVFTLADWYHTPSEAIMATHDVLKTIPDSGTINGKGKYDPASANTNSTQLGNLYTLKVKRGKRYRLRIINASAIASFRFSVQGHKCTIIEADGILTKPIEVDAFDILAGQRYSCILKADQEPDSYWINAPITNVLNTNVQALLVYEDDRRPIHYPWKPFLTWKISNDIIRYWQHKHGSHGRKGKGHHHKVRAIGGGSGLSSRVRSRTSELSKKAVELATALAASGGELDKRQSQANSTVLLDEAKLVPLIQPGAPGGARPADVVVPLDFDLNFANGLWRINNISYTPPDVPTLLKILTDKDKVNEADFVQDEHTYILPKDKVVELHIKGQALGIVHPLHLHGHAFDVVQFGNNPPNYVNPPRRDVVGVTSDGVRIQFRTDNPGPWFLHCHIDWHLEEGFAMVFAEAPEETKKGPQSVRPNGQWKKLCQKYDQLPEELQ</sequence>
<evidence type="ECO:0000256" key="5">
    <source>
        <dbReference type="ARBA" id="ARBA00022729"/>
    </source>
</evidence>
<dbReference type="FunFam" id="2.60.40.420:FF:000045">
    <property type="entry name" value="Laccase 2"/>
    <property type="match status" value="1"/>
</dbReference>
<keyword evidence="7" id="KW-0186">Copper</keyword>
<dbReference type="InterPro" id="IPR045087">
    <property type="entry name" value="Cu-oxidase_fam"/>
</dbReference>
<evidence type="ECO:0000256" key="8">
    <source>
        <dbReference type="ARBA" id="ARBA00023157"/>
    </source>
</evidence>
<gene>
    <name evidence="15" type="ORF">RDB_LOCUS162135</name>
</gene>
<evidence type="ECO:0000259" key="10">
    <source>
        <dbReference type="Pfam" id="PF00394"/>
    </source>
</evidence>
<dbReference type="Gene3D" id="3.10.129.10">
    <property type="entry name" value="Hotdog Thioesterase"/>
    <property type="match status" value="2"/>
</dbReference>
<dbReference type="EMBL" id="CAJNJQ010005279">
    <property type="protein sequence ID" value="CAE7217599.1"/>
    <property type="molecule type" value="Genomic_DNA"/>
</dbReference>
<dbReference type="InterPro" id="IPR029069">
    <property type="entry name" value="HotDog_dom_sf"/>
</dbReference>
<dbReference type="Proteomes" id="UP000663827">
    <property type="component" value="Unassembled WGS sequence"/>
</dbReference>
<dbReference type="InterPro" id="IPR008972">
    <property type="entry name" value="Cupredoxin"/>
</dbReference>
<dbReference type="SUPFAM" id="SSF49503">
    <property type="entry name" value="Cupredoxins"/>
    <property type="match status" value="3"/>
</dbReference>
<comment type="caution">
    <text evidence="15">The sequence shown here is derived from an EMBL/GenBank/DDBJ whole genome shotgun (WGS) entry which is preliminary data.</text>
</comment>
<keyword evidence="9" id="KW-0325">Glycoprotein</keyword>
<keyword evidence="4" id="KW-0479">Metal-binding</keyword>
<dbReference type="PROSITE" id="PS00079">
    <property type="entry name" value="MULTICOPPER_OXIDASE1"/>
    <property type="match status" value="1"/>
</dbReference>
<evidence type="ECO:0000259" key="12">
    <source>
        <dbReference type="Pfam" id="PF07731"/>
    </source>
</evidence>
<evidence type="ECO:0000256" key="7">
    <source>
        <dbReference type="ARBA" id="ARBA00023008"/>
    </source>
</evidence>